<evidence type="ECO:0000313" key="3">
    <source>
        <dbReference type="Proteomes" id="UP001141552"/>
    </source>
</evidence>
<protein>
    <submittedName>
        <fullName evidence="2">Uncharacterized protein</fullName>
    </submittedName>
</protein>
<reference evidence="2" key="1">
    <citation type="submission" date="2022-02" db="EMBL/GenBank/DDBJ databases">
        <authorList>
            <person name="Henning P.M."/>
            <person name="McCubbin A.G."/>
            <person name="Shore J.S."/>
        </authorList>
    </citation>
    <scope>NUCLEOTIDE SEQUENCE</scope>
    <source>
        <strain evidence="2">F60SS</strain>
        <tissue evidence="2">Leaves</tissue>
    </source>
</reference>
<dbReference type="Proteomes" id="UP001141552">
    <property type="component" value="Unassembled WGS sequence"/>
</dbReference>
<dbReference type="AlphaFoldDB" id="A0A9Q0J2A9"/>
<feature type="signal peptide" evidence="1">
    <location>
        <begin position="1"/>
        <end position="24"/>
    </location>
</feature>
<accession>A0A9Q0J2A9</accession>
<feature type="chain" id="PRO_5040407380" evidence="1">
    <location>
        <begin position="25"/>
        <end position="92"/>
    </location>
</feature>
<gene>
    <name evidence="2" type="ORF">Tsubulata_040462</name>
</gene>
<reference evidence="2" key="2">
    <citation type="journal article" date="2023" name="Plants (Basel)">
        <title>Annotation of the Turnera subulata (Passifloraceae) Draft Genome Reveals the S-Locus Evolved after the Divergence of Turneroideae from Passifloroideae in a Stepwise Manner.</title>
        <authorList>
            <person name="Henning P.M."/>
            <person name="Roalson E.H."/>
            <person name="Mir W."/>
            <person name="McCubbin A.G."/>
            <person name="Shore J.S."/>
        </authorList>
    </citation>
    <scope>NUCLEOTIDE SEQUENCE</scope>
    <source>
        <strain evidence="2">F60SS</strain>
    </source>
</reference>
<evidence type="ECO:0000256" key="1">
    <source>
        <dbReference type="SAM" id="SignalP"/>
    </source>
</evidence>
<comment type="caution">
    <text evidence="2">The sequence shown here is derived from an EMBL/GenBank/DDBJ whole genome shotgun (WGS) entry which is preliminary data.</text>
</comment>
<name>A0A9Q0J2A9_9ROSI</name>
<dbReference type="OrthoDB" id="1710559at2759"/>
<sequence length="92" mass="10357">MSTVETLKCVLSLAALARIWRTEGVTEDNRLSTTLDEVMALLSGFAGVYTEAIMKKRPSRNGVLPWILIYYSSHDSQSRTQRYCCIHGNEVC</sequence>
<organism evidence="2 3">
    <name type="scientific">Turnera subulata</name>
    <dbReference type="NCBI Taxonomy" id="218843"/>
    <lineage>
        <taxon>Eukaryota</taxon>
        <taxon>Viridiplantae</taxon>
        <taxon>Streptophyta</taxon>
        <taxon>Embryophyta</taxon>
        <taxon>Tracheophyta</taxon>
        <taxon>Spermatophyta</taxon>
        <taxon>Magnoliopsida</taxon>
        <taxon>eudicotyledons</taxon>
        <taxon>Gunneridae</taxon>
        <taxon>Pentapetalae</taxon>
        <taxon>rosids</taxon>
        <taxon>fabids</taxon>
        <taxon>Malpighiales</taxon>
        <taxon>Passifloraceae</taxon>
        <taxon>Turnera</taxon>
    </lineage>
</organism>
<evidence type="ECO:0000313" key="2">
    <source>
        <dbReference type="EMBL" id="KAJ4825075.1"/>
    </source>
</evidence>
<proteinExistence type="predicted"/>
<keyword evidence="1" id="KW-0732">Signal</keyword>
<dbReference type="EMBL" id="JAKUCV010007004">
    <property type="protein sequence ID" value="KAJ4825075.1"/>
    <property type="molecule type" value="Genomic_DNA"/>
</dbReference>
<keyword evidence="3" id="KW-1185">Reference proteome</keyword>